<reference evidence="3 4" key="1">
    <citation type="journal article" date="2018" name="Nat. Ecol. Evol.">
        <title>Genomic signatures of mitonuclear coevolution across populations of Tigriopus californicus.</title>
        <authorList>
            <person name="Barreto F.S."/>
            <person name="Watson E.T."/>
            <person name="Lima T.G."/>
            <person name="Willett C.S."/>
            <person name="Edmands S."/>
            <person name="Li W."/>
            <person name="Burton R.S."/>
        </authorList>
    </citation>
    <scope>NUCLEOTIDE SEQUENCE [LARGE SCALE GENOMIC DNA]</scope>
    <source>
        <strain evidence="3 4">San Diego</strain>
    </source>
</reference>
<comment type="caution">
    <text evidence="3">The sequence shown here is derived from an EMBL/GenBank/DDBJ whole genome shotgun (WGS) entry which is preliminary data.</text>
</comment>
<gene>
    <name evidence="3" type="ORF">TCAL_08979</name>
</gene>
<proteinExistence type="predicted"/>
<keyword evidence="4" id="KW-1185">Reference proteome</keyword>
<dbReference type="EMBL" id="VCGU01000003">
    <property type="protein sequence ID" value="TRY78848.1"/>
    <property type="molecule type" value="Genomic_DNA"/>
</dbReference>
<evidence type="ECO:0000313" key="4">
    <source>
        <dbReference type="Proteomes" id="UP000318571"/>
    </source>
</evidence>
<evidence type="ECO:0000313" key="3">
    <source>
        <dbReference type="EMBL" id="TRY78848.1"/>
    </source>
</evidence>
<feature type="compositionally biased region" description="Polar residues" evidence="1">
    <location>
        <begin position="50"/>
        <end position="60"/>
    </location>
</feature>
<evidence type="ECO:0000256" key="2">
    <source>
        <dbReference type="SAM" id="SignalP"/>
    </source>
</evidence>
<dbReference type="AlphaFoldDB" id="A0A553PMD9"/>
<evidence type="ECO:0000256" key="1">
    <source>
        <dbReference type="SAM" id="MobiDB-lite"/>
    </source>
</evidence>
<organism evidence="3 4">
    <name type="scientific">Tigriopus californicus</name>
    <name type="common">Marine copepod</name>
    <dbReference type="NCBI Taxonomy" id="6832"/>
    <lineage>
        <taxon>Eukaryota</taxon>
        <taxon>Metazoa</taxon>
        <taxon>Ecdysozoa</taxon>
        <taxon>Arthropoda</taxon>
        <taxon>Crustacea</taxon>
        <taxon>Multicrustacea</taxon>
        <taxon>Hexanauplia</taxon>
        <taxon>Copepoda</taxon>
        <taxon>Harpacticoida</taxon>
        <taxon>Harpacticidae</taxon>
        <taxon>Tigriopus</taxon>
    </lineage>
</organism>
<accession>A0A553PMD9</accession>
<keyword evidence="2" id="KW-0732">Signal</keyword>
<sequence>MNWFQIILSLFIITAVLDTAVSAPFEGFPIINEFFEMRPESTTTTTTTTPRTPAQASPQEQRGKRYILDTIPLVQ</sequence>
<feature type="chain" id="PRO_5022192895" evidence="2">
    <location>
        <begin position="23"/>
        <end position="75"/>
    </location>
</feature>
<feature type="signal peptide" evidence="2">
    <location>
        <begin position="1"/>
        <end position="22"/>
    </location>
</feature>
<dbReference type="Proteomes" id="UP000318571">
    <property type="component" value="Chromosome 11"/>
</dbReference>
<feature type="region of interest" description="Disordered" evidence="1">
    <location>
        <begin position="39"/>
        <end position="64"/>
    </location>
</feature>
<name>A0A553PMD9_TIGCA</name>
<protein>
    <submittedName>
        <fullName evidence="3">Uncharacterized protein</fullName>
    </submittedName>
</protein>